<keyword evidence="17" id="KW-1185">Reference proteome</keyword>
<feature type="domain" description="Histidine kinase" evidence="15">
    <location>
        <begin position="137"/>
        <end position="353"/>
    </location>
</feature>
<evidence type="ECO:0000256" key="1">
    <source>
        <dbReference type="ARBA" id="ARBA00000085"/>
    </source>
</evidence>
<dbReference type="SUPFAM" id="SSF47384">
    <property type="entry name" value="Homodimeric domain of signal transducing histidine kinase"/>
    <property type="match status" value="1"/>
</dbReference>
<accession>A0AA42BM97</accession>
<keyword evidence="10" id="KW-0535">Nitrogen fixation</keyword>
<dbReference type="InterPro" id="IPR000014">
    <property type="entry name" value="PAS"/>
</dbReference>
<dbReference type="InterPro" id="IPR013767">
    <property type="entry name" value="PAS_fold"/>
</dbReference>
<dbReference type="SUPFAM" id="SSF55874">
    <property type="entry name" value="ATPase domain of HSP90 chaperone/DNA topoisomerase II/histidine kinase"/>
    <property type="match status" value="1"/>
</dbReference>
<dbReference type="Pfam" id="PF00989">
    <property type="entry name" value="PAS"/>
    <property type="match status" value="1"/>
</dbReference>
<evidence type="ECO:0000313" key="16">
    <source>
        <dbReference type="EMBL" id="MCP3429384.1"/>
    </source>
</evidence>
<dbReference type="InterPro" id="IPR005467">
    <property type="entry name" value="His_kinase_dom"/>
</dbReference>
<evidence type="ECO:0000256" key="2">
    <source>
        <dbReference type="ARBA" id="ARBA00012438"/>
    </source>
</evidence>
<evidence type="ECO:0000256" key="6">
    <source>
        <dbReference type="ARBA" id="ARBA00022777"/>
    </source>
</evidence>
<dbReference type="PANTHER" id="PTHR43065:SF16">
    <property type="entry name" value="SENSORY HISTIDINE KINASE_PHOSPHATASE NTRB"/>
    <property type="match status" value="1"/>
</dbReference>
<dbReference type="InterPro" id="IPR004358">
    <property type="entry name" value="Sig_transdc_His_kin-like_C"/>
</dbReference>
<comment type="catalytic activity">
    <reaction evidence="1">
        <text>ATP + protein L-histidine = ADP + protein N-phospho-L-histidine.</text>
        <dbReference type="EC" id="2.7.13.3"/>
    </reaction>
</comment>
<dbReference type="InterPro" id="IPR003661">
    <property type="entry name" value="HisK_dim/P_dom"/>
</dbReference>
<dbReference type="InterPro" id="IPR003594">
    <property type="entry name" value="HATPase_dom"/>
</dbReference>
<keyword evidence="4" id="KW-0808">Transferase</keyword>
<evidence type="ECO:0000256" key="11">
    <source>
        <dbReference type="ARBA" id="ARBA00037696"/>
    </source>
</evidence>
<gene>
    <name evidence="16" type="primary">glnL</name>
    <name evidence="16" type="ORF">NLF92_10545</name>
</gene>
<dbReference type="Gene3D" id="3.30.450.20">
    <property type="entry name" value="PAS domain"/>
    <property type="match status" value="1"/>
</dbReference>
<dbReference type="Pfam" id="PF00512">
    <property type="entry name" value="HisKA"/>
    <property type="match status" value="1"/>
</dbReference>
<comment type="function">
    <text evidence="11">Member of the two-component regulatory system NtrB/NtrC, which controls expression of the nitrogen-regulated (ntr) genes in response to nitrogen limitation. Under conditions of nitrogen limitation, NtrB autophosphorylates and transfers the phosphoryl group to NtrC. In the presence of nitrogen, acts as a phosphatase that dephosphorylates and inactivates NtrC.</text>
</comment>
<dbReference type="PROSITE" id="PS50109">
    <property type="entry name" value="HIS_KIN"/>
    <property type="match status" value="1"/>
</dbReference>
<dbReference type="PANTHER" id="PTHR43065">
    <property type="entry name" value="SENSOR HISTIDINE KINASE"/>
    <property type="match status" value="1"/>
</dbReference>
<dbReference type="RefSeq" id="WP_254101652.1">
    <property type="nucleotide sequence ID" value="NZ_JANATA010000020.1"/>
</dbReference>
<evidence type="ECO:0000256" key="5">
    <source>
        <dbReference type="ARBA" id="ARBA00022741"/>
    </source>
</evidence>
<dbReference type="PRINTS" id="PR00344">
    <property type="entry name" value="BCTRLSENSOR"/>
</dbReference>
<dbReference type="GO" id="GO:0016787">
    <property type="term" value="F:hydrolase activity"/>
    <property type="evidence" value="ECO:0007669"/>
    <property type="project" value="UniProtKB-KW"/>
</dbReference>
<keyword evidence="9" id="KW-0902">Two-component regulatory system</keyword>
<dbReference type="GO" id="GO:0006355">
    <property type="term" value="P:regulation of DNA-templated transcription"/>
    <property type="evidence" value="ECO:0007669"/>
    <property type="project" value="InterPro"/>
</dbReference>
<evidence type="ECO:0000256" key="3">
    <source>
        <dbReference type="ARBA" id="ARBA00022553"/>
    </source>
</evidence>
<evidence type="ECO:0000256" key="13">
    <source>
        <dbReference type="ARBA" id="ARBA00042313"/>
    </source>
</evidence>
<name>A0AA42BM97_9ALTE</name>
<dbReference type="SMART" id="SM00388">
    <property type="entry name" value="HisKA"/>
    <property type="match status" value="1"/>
</dbReference>
<organism evidence="16 17">
    <name type="scientific">Opacimonas viscosa</name>
    <dbReference type="NCBI Taxonomy" id="2961944"/>
    <lineage>
        <taxon>Bacteria</taxon>
        <taxon>Pseudomonadati</taxon>
        <taxon>Pseudomonadota</taxon>
        <taxon>Gammaproteobacteria</taxon>
        <taxon>Alteromonadales</taxon>
        <taxon>Alteromonadaceae</taxon>
        <taxon>Opacimonas</taxon>
    </lineage>
</organism>
<dbReference type="SUPFAM" id="SSF55785">
    <property type="entry name" value="PYP-like sensor domain (PAS domain)"/>
    <property type="match status" value="1"/>
</dbReference>
<dbReference type="Pfam" id="PF02518">
    <property type="entry name" value="HATPase_c"/>
    <property type="match status" value="1"/>
</dbReference>
<evidence type="ECO:0000256" key="12">
    <source>
        <dbReference type="ARBA" id="ARBA00039567"/>
    </source>
</evidence>
<dbReference type="EC" id="2.7.13.3" evidence="2"/>
<evidence type="ECO:0000256" key="4">
    <source>
        <dbReference type="ARBA" id="ARBA00022679"/>
    </source>
</evidence>
<keyword evidence="3" id="KW-0597">Phosphoprotein</keyword>
<dbReference type="NCBIfam" id="NF008293">
    <property type="entry name" value="PRK11073.1"/>
    <property type="match status" value="1"/>
</dbReference>
<dbReference type="EMBL" id="JANATA010000020">
    <property type="protein sequence ID" value="MCP3429384.1"/>
    <property type="molecule type" value="Genomic_DNA"/>
</dbReference>
<keyword evidence="6" id="KW-0418">Kinase</keyword>
<protein>
    <recommendedName>
        <fullName evidence="12">Sensory histidine kinase/phosphatase NtrB</fullName>
        <ecNumber evidence="2">2.7.13.3</ecNumber>
    </recommendedName>
    <alternativeName>
        <fullName evidence="13">Nitrogen regulation protein NR(II)</fullName>
    </alternativeName>
    <alternativeName>
        <fullName evidence="14">Nitrogen regulator II</fullName>
    </alternativeName>
</protein>
<comment type="caution">
    <text evidence="16">The sequence shown here is derived from an EMBL/GenBank/DDBJ whole genome shotgun (WGS) entry which is preliminary data.</text>
</comment>
<dbReference type="GO" id="GO:0005524">
    <property type="term" value="F:ATP binding"/>
    <property type="evidence" value="ECO:0007669"/>
    <property type="project" value="UniProtKB-KW"/>
</dbReference>
<dbReference type="CDD" id="cd00082">
    <property type="entry name" value="HisKA"/>
    <property type="match status" value="1"/>
</dbReference>
<dbReference type="CDD" id="cd00130">
    <property type="entry name" value="PAS"/>
    <property type="match status" value="1"/>
</dbReference>
<proteinExistence type="predicted"/>
<evidence type="ECO:0000256" key="14">
    <source>
        <dbReference type="ARBA" id="ARBA00043094"/>
    </source>
</evidence>
<reference evidence="16" key="1">
    <citation type="submission" date="2022-07" db="EMBL/GenBank/DDBJ databases">
        <title>Characterization of the Novel Bacterium Alteromonas immobilis LMIT006 and Alteromonas gregis LMIT007.</title>
        <authorList>
            <person name="Lin X."/>
        </authorList>
    </citation>
    <scope>NUCLEOTIDE SEQUENCE</scope>
    <source>
        <strain evidence="16">LMIT007</strain>
    </source>
</reference>
<evidence type="ECO:0000256" key="10">
    <source>
        <dbReference type="ARBA" id="ARBA00023231"/>
    </source>
</evidence>
<dbReference type="SMART" id="SM00091">
    <property type="entry name" value="PAS"/>
    <property type="match status" value="1"/>
</dbReference>
<keyword evidence="8" id="KW-0067">ATP-binding</keyword>
<dbReference type="Gene3D" id="1.10.287.130">
    <property type="match status" value="1"/>
</dbReference>
<dbReference type="Proteomes" id="UP001165413">
    <property type="component" value="Unassembled WGS sequence"/>
</dbReference>
<dbReference type="InterPro" id="IPR035965">
    <property type="entry name" value="PAS-like_dom_sf"/>
</dbReference>
<sequence>MIFQHQSLLLENLITAVLVINKEMQVIYANHSALNFLSTGRKQLYRMPINEVFAFASLDKARIVEAFSTQENFSENDVEICLHDEQILHFDVSVTFIDMQGCPSLMIEAKHIDQQKRISQETLQLAQQKAAKQLVRGLAHEIKNPLGGIRGAAQLLALELSNPEHAEYTSMIIEQSDRLRNLVDRLLGPNAVPSLSHDTIHHPLESVYALIKNDNPSNIVIERDYDPSIPDIMMDADMLQQAFLNIVRNGMQALANSHSAIPKLRIKTRISRNHVIRGEKVPLCAMVSIYDNGPGIPPSIRDTLFYPMVSTKPDGNGLGLSIAQNLIEHHNGKIDLESRKGRTEFTIYLPIKKRGVNIHE</sequence>
<keyword evidence="5" id="KW-0547">Nucleotide-binding</keyword>
<evidence type="ECO:0000259" key="15">
    <source>
        <dbReference type="PROSITE" id="PS50109"/>
    </source>
</evidence>
<dbReference type="InterPro" id="IPR036097">
    <property type="entry name" value="HisK_dim/P_sf"/>
</dbReference>
<evidence type="ECO:0000256" key="7">
    <source>
        <dbReference type="ARBA" id="ARBA00022801"/>
    </source>
</evidence>
<evidence type="ECO:0000313" key="17">
    <source>
        <dbReference type="Proteomes" id="UP001165413"/>
    </source>
</evidence>
<dbReference type="InterPro" id="IPR036890">
    <property type="entry name" value="HATPase_C_sf"/>
</dbReference>
<evidence type="ECO:0000256" key="8">
    <source>
        <dbReference type="ARBA" id="ARBA00022840"/>
    </source>
</evidence>
<dbReference type="SMART" id="SM00387">
    <property type="entry name" value="HATPase_c"/>
    <property type="match status" value="1"/>
</dbReference>
<dbReference type="GO" id="GO:0000155">
    <property type="term" value="F:phosphorelay sensor kinase activity"/>
    <property type="evidence" value="ECO:0007669"/>
    <property type="project" value="InterPro"/>
</dbReference>
<keyword evidence="7" id="KW-0378">Hydrolase</keyword>
<dbReference type="AlphaFoldDB" id="A0AA42BM97"/>
<evidence type="ECO:0000256" key="9">
    <source>
        <dbReference type="ARBA" id="ARBA00023012"/>
    </source>
</evidence>
<dbReference type="Gene3D" id="3.30.565.10">
    <property type="entry name" value="Histidine kinase-like ATPase, C-terminal domain"/>
    <property type="match status" value="1"/>
</dbReference>